<reference evidence="1 2" key="1">
    <citation type="submission" date="2016-12" db="EMBL/GenBank/DDBJ databases">
        <authorList>
            <person name="Song W.-J."/>
            <person name="Kurnit D.M."/>
        </authorList>
    </citation>
    <scope>NUCLEOTIDE SEQUENCE [LARGE SCALE GENOMIC DNA]</scope>
    <source>
        <strain evidence="1 2">DSM 18488</strain>
    </source>
</reference>
<dbReference type="InterPro" id="IPR011989">
    <property type="entry name" value="ARM-like"/>
</dbReference>
<sequence>MSRRKLKQEILNILGREDLLQVRRSLASFSAKEVVNPLFSALCSPNEIVKWHAVTAFGWVVPNIANEDFESARVIMRRFLWSLNDESGGIGWGAPEAMAEIMVQDERLADEYLHMLISYTRDDGPELFQDGNYLELPMLQRGLLWGIGNLCFARKERMQHFCIGKDLQAYLASPDGPVRGLALWALAALEESSGGKAASGLLEDTAEVFIYWQGQFLSHTVGELAKRYLQDLEDESKVL</sequence>
<evidence type="ECO:0000313" key="2">
    <source>
        <dbReference type="Proteomes" id="UP000184603"/>
    </source>
</evidence>
<dbReference type="InterPro" id="IPR054701">
    <property type="entry name" value="DVU0298-like"/>
</dbReference>
<dbReference type="InterPro" id="IPR016024">
    <property type="entry name" value="ARM-type_fold"/>
</dbReference>
<keyword evidence="2" id="KW-1185">Reference proteome</keyword>
<dbReference type="Gene3D" id="1.25.10.10">
    <property type="entry name" value="Leucine-rich Repeat Variant"/>
    <property type="match status" value="1"/>
</dbReference>
<dbReference type="NCBIfam" id="NF045662">
    <property type="entry name" value="DVU0298_fam"/>
    <property type="match status" value="1"/>
</dbReference>
<name>A0A1M7YDI0_9BACT</name>
<dbReference type="OrthoDB" id="5430983at2"/>
<protein>
    <recommendedName>
        <fullName evidence="3">HEAT-like repeat-containing protein</fullName>
    </recommendedName>
</protein>
<dbReference type="STRING" id="1121416.SAMN02745220_03559"/>
<dbReference type="Proteomes" id="UP000184603">
    <property type="component" value="Unassembled WGS sequence"/>
</dbReference>
<evidence type="ECO:0008006" key="3">
    <source>
        <dbReference type="Google" id="ProtNLM"/>
    </source>
</evidence>
<accession>A0A1M7YDI0</accession>
<dbReference type="RefSeq" id="WP_073615018.1">
    <property type="nucleotide sequence ID" value="NZ_FRFE01000020.1"/>
</dbReference>
<dbReference type="AlphaFoldDB" id="A0A1M7YDI0"/>
<evidence type="ECO:0000313" key="1">
    <source>
        <dbReference type="EMBL" id="SHO50639.1"/>
    </source>
</evidence>
<dbReference type="EMBL" id="FRFE01000020">
    <property type="protein sequence ID" value="SHO50639.1"/>
    <property type="molecule type" value="Genomic_DNA"/>
</dbReference>
<dbReference type="SUPFAM" id="SSF48371">
    <property type="entry name" value="ARM repeat"/>
    <property type="match status" value="1"/>
</dbReference>
<organism evidence="1 2">
    <name type="scientific">Desulfopila aestuarii DSM 18488</name>
    <dbReference type="NCBI Taxonomy" id="1121416"/>
    <lineage>
        <taxon>Bacteria</taxon>
        <taxon>Pseudomonadati</taxon>
        <taxon>Thermodesulfobacteriota</taxon>
        <taxon>Desulfobulbia</taxon>
        <taxon>Desulfobulbales</taxon>
        <taxon>Desulfocapsaceae</taxon>
        <taxon>Desulfopila</taxon>
    </lineage>
</organism>
<proteinExistence type="predicted"/>
<gene>
    <name evidence="1" type="ORF">SAMN02745220_03559</name>
</gene>